<dbReference type="Pfam" id="PF01569">
    <property type="entry name" value="PAP2"/>
    <property type="match status" value="1"/>
</dbReference>
<evidence type="ECO:0000313" key="12">
    <source>
        <dbReference type="Proteomes" id="UP000472268"/>
    </source>
</evidence>
<dbReference type="Ensembl" id="ENSSSUT00005013055.1">
    <property type="protein sequence ID" value="ENSSSUP00005011409.1"/>
    <property type="gene ID" value="ENSSSUG00005007303.1"/>
</dbReference>
<dbReference type="SUPFAM" id="SSF48317">
    <property type="entry name" value="Acid phosphatase/Vanadium-dependent haloperoxidase"/>
    <property type="match status" value="1"/>
</dbReference>
<gene>
    <name evidence="11" type="primary">DOLPP1</name>
</gene>
<keyword evidence="3 9" id="KW-0812">Transmembrane</keyword>
<dbReference type="Gene3D" id="1.20.144.10">
    <property type="entry name" value="Phosphatidic acid phosphatase type 2/haloperoxidase"/>
    <property type="match status" value="1"/>
</dbReference>
<evidence type="ECO:0000256" key="2">
    <source>
        <dbReference type="ARBA" id="ARBA00005518"/>
    </source>
</evidence>
<evidence type="ECO:0000256" key="8">
    <source>
        <dbReference type="ARBA" id="ARBA00047349"/>
    </source>
</evidence>
<comment type="pathway">
    <text evidence="9">Protein modification; protein glycosylation.</text>
</comment>
<dbReference type="InterPro" id="IPR039667">
    <property type="entry name" value="Dolichyldiphosphatase_PAP2"/>
</dbReference>
<keyword evidence="9" id="KW-0256">Endoplasmic reticulum</keyword>
<reference evidence="11" key="2">
    <citation type="submission" date="2025-08" db="UniProtKB">
        <authorList>
            <consortium name="Ensembl"/>
        </authorList>
    </citation>
    <scope>IDENTIFICATION</scope>
</reference>
<comment type="catalytic activity">
    <reaction evidence="8 9">
        <text>a di-trans,poly-cis-dolichyl diphosphate + H2O = a di-trans,poly-cis-dolichyl phosphate + phosphate + H(+)</text>
        <dbReference type="Rhea" id="RHEA:14385"/>
        <dbReference type="Rhea" id="RHEA-COMP:19498"/>
        <dbReference type="Rhea" id="RHEA-COMP:19506"/>
        <dbReference type="ChEBI" id="CHEBI:15377"/>
        <dbReference type="ChEBI" id="CHEBI:15378"/>
        <dbReference type="ChEBI" id="CHEBI:43474"/>
        <dbReference type="ChEBI" id="CHEBI:57497"/>
        <dbReference type="ChEBI" id="CHEBI:57683"/>
        <dbReference type="EC" id="3.6.1.43"/>
    </reaction>
</comment>
<feature type="domain" description="Phosphatidic acid phosphatase type 2/haloperoxidase" evidence="10">
    <location>
        <begin position="138"/>
        <end position="255"/>
    </location>
</feature>
<dbReference type="InterPro" id="IPR036938">
    <property type="entry name" value="PAP2/HPO_sf"/>
</dbReference>
<feature type="transmembrane region" description="Helical" evidence="9">
    <location>
        <begin position="107"/>
        <end position="128"/>
    </location>
</feature>
<dbReference type="UniPathway" id="UPA00378"/>
<dbReference type="Proteomes" id="UP000472268">
    <property type="component" value="Chromosome 13"/>
</dbReference>
<dbReference type="GO" id="GO:0047874">
    <property type="term" value="F:dolichyldiphosphatase activity"/>
    <property type="evidence" value="ECO:0007669"/>
    <property type="project" value="UniProtKB-UniRule"/>
</dbReference>
<dbReference type="CDD" id="cd03382">
    <property type="entry name" value="PAP2_dolichyldiphosphatase"/>
    <property type="match status" value="1"/>
</dbReference>
<feature type="transmembrane region" description="Helical" evidence="9">
    <location>
        <begin position="240"/>
        <end position="257"/>
    </location>
</feature>
<evidence type="ECO:0000256" key="4">
    <source>
        <dbReference type="ARBA" id="ARBA00022801"/>
    </source>
</evidence>
<comment type="function">
    <text evidence="7 9">Required for efficient N-glycosylation. Necessary for maintaining optimal levels of dolichol-linked oligosaccharides. Hydrolyzes dolichyl pyrophosphate at a very high rate and dolichyl monophosphate at a much lower rate. Does not act on phosphatidate.</text>
</comment>
<dbReference type="GO" id="GO:0005789">
    <property type="term" value="C:endoplasmic reticulum membrane"/>
    <property type="evidence" value="ECO:0007669"/>
    <property type="project" value="UniProtKB-SubCell"/>
</dbReference>
<evidence type="ECO:0000256" key="1">
    <source>
        <dbReference type="ARBA" id="ARBA00004141"/>
    </source>
</evidence>
<feature type="transmembrane region" description="Helical" evidence="9">
    <location>
        <begin position="181"/>
        <end position="197"/>
    </location>
</feature>
<keyword evidence="5 9" id="KW-1133">Transmembrane helix</keyword>
<dbReference type="GO" id="GO:0008610">
    <property type="term" value="P:lipid biosynthetic process"/>
    <property type="evidence" value="ECO:0007669"/>
    <property type="project" value="TreeGrafter"/>
</dbReference>
<accession>A0A673TQW7</accession>
<evidence type="ECO:0000256" key="9">
    <source>
        <dbReference type="RuleBase" id="RU367078"/>
    </source>
</evidence>
<dbReference type="EC" id="3.6.1.43" evidence="9"/>
<sequence length="302" mass="34138">MAWTWVLLPWPPWSQRGQTPSSACRECLFPSNSALGLRSAPHCWECANRPGSYSLLEDLCHALSRALLRNRGNRVRGRSPWDLTSGVSRSDASLEVQGFPGDLSGHLLAYLSLSPVFVIVGFVTLIIFKRELHTISFLGGLVLNEGVNWLIKHVIQEPRPCGGPHAAVGTKYGMPSSHSQFMWFFSVYSFLFLYLRMHQTNNARFLDLLWRHVLSLGLLTAAFLVSYSRVYLLYHTWSQVLCGGLAGSLMAIAWFAFTQEVLTPLFPRIAAWPISEFFLIRDTSLIPNVLWFEYTVTRAEAR</sequence>
<keyword evidence="4 9" id="KW-0378">Hydrolase</keyword>
<keyword evidence="6 9" id="KW-0472">Membrane</keyword>
<keyword evidence="12" id="KW-1185">Reference proteome</keyword>
<comment type="similarity">
    <text evidence="2 9">Belongs to the dolichyldiphosphatase family.</text>
</comment>
<proteinExistence type="inferred from homology"/>
<dbReference type="PANTHER" id="PTHR11247:SF1">
    <property type="entry name" value="DOLICHYLDIPHOSPHATASE 1"/>
    <property type="match status" value="1"/>
</dbReference>
<evidence type="ECO:0000313" key="11">
    <source>
        <dbReference type="Ensembl" id="ENSSSUP00005011409.1"/>
    </source>
</evidence>
<name>A0A673TQW7_SURSU</name>
<dbReference type="PANTHER" id="PTHR11247">
    <property type="entry name" value="PALMITOYL-PROTEIN THIOESTERASE/DOLICHYLDIPHOSPHATASE 1"/>
    <property type="match status" value="1"/>
</dbReference>
<protein>
    <recommendedName>
        <fullName evidence="9">Dolichyldiphosphatase</fullName>
        <ecNumber evidence="9">3.6.1.43</ecNumber>
    </recommendedName>
</protein>
<evidence type="ECO:0000256" key="5">
    <source>
        <dbReference type="ARBA" id="ARBA00022989"/>
    </source>
</evidence>
<evidence type="ECO:0000256" key="3">
    <source>
        <dbReference type="ARBA" id="ARBA00022692"/>
    </source>
</evidence>
<organism evidence="11 12">
    <name type="scientific">Suricata suricatta</name>
    <name type="common">Meerkat</name>
    <dbReference type="NCBI Taxonomy" id="37032"/>
    <lineage>
        <taxon>Eukaryota</taxon>
        <taxon>Metazoa</taxon>
        <taxon>Chordata</taxon>
        <taxon>Craniata</taxon>
        <taxon>Vertebrata</taxon>
        <taxon>Euteleostomi</taxon>
        <taxon>Mammalia</taxon>
        <taxon>Eutheria</taxon>
        <taxon>Laurasiatheria</taxon>
        <taxon>Carnivora</taxon>
        <taxon>Feliformia</taxon>
        <taxon>Herpestidae</taxon>
        <taxon>Suricata</taxon>
    </lineage>
</organism>
<reference evidence="11" key="3">
    <citation type="submission" date="2025-09" db="UniProtKB">
        <authorList>
            <consortium name="Ensembl"/>
        </authorList>
    </citation>
    <scope>IDENTIFICATION</scope>
</reference>
<evidence type="ECO:0000256" key="7">
    <source>
        <dbReference type="ARBA" id="ARBA00024907"/>
    </source>
</evidence>
<evidence type="ECO:0000259" key="10">
    <source>
        <dbReference type="SMART" id="SM00014"/>
    </source>
</evidence>
<reference evidence="11 12" key="1">
    <citation type="submission" date="2019-05" db="EMBL/GenBank/DDBJ databases">
        <title>A Chromosome-scale Meerkat (S. suricatta) Genome Assembly.</title>
        <authorList>
            <person name="Dudchenko O."/>
            <person name="Lieberman Aiden E."/>
            <person name="Tung J."/>
            <person name="Barreiro L.B."/>
            <person name="Clutton-Brock T.H."/>
        </authorList>
    </citation>
    <scope>NUCLEOTIDE SEQUENCE [LARGE SCALE GENOMIC DNA]</scope>
</reference>
<evidence type="ECO:0000256" key="6">
    <source>
        <dbReference type="ARBA" id="ARBA00023136"/>
    </source>
</evidence>
<comment type="subcellular location">
    <subcellularLocation>
        <location evidence="9">Endoplasmic reticulum membrane</location>
        <topology evidence="9">Multi-pass membrane protein</topology>
    </subcellularLocation>
    <subcellularLocation>
        <location evidence="1">Membrane</location>
        <topology evidence="1">Multi-pass membrane protein</topology>
    </subcellularLocation>
</comment>
<dbReference type="SMART" id="SM00014">
    <property type="entry name" value="acidPPc"/>
    <property type="match status" value="1"/>
</dbReference>
<feature type="transmembrane region" description="Helical" evidence="9">
    <location>
        <begin position="209"/>
        <end position="228"/>
    </location>
</feature>
<dbReference type="InterPro" id="IPR000326">
    <property type="entry name" value="PAP2/HPO"/>
</dbReference>
<dbReference type="GO" id="GO:0006487">
    <property type="term" value="P:protein N-linked glycosylation"/>
    <property type="evidence" value="ECO:0007669"/>
    <property type="project" value="UniProtKB-UniRule"/>
</dbReference>
<dbReference type="AlphaFoldDB" id="A0A673TQW7"/>